<protein>
    <submittedName>
        <fullName evidence="1">Uncharacterized protein</fullName>
    </submittedName>
</protein>
<organism evidence="1 2">
    <name type="scientific">Vermiconidia calcicola</name>
    <dbReference type="NCBI Taxonomy" id="1690605"/>
    <lineage>
        <taxon>Eukaryota</taxon>
        <taxon>Fungi</taxon>
        <taxon>Dikarya</taxon>
        <taxon>Ascomycota</taxon>
        <taxon>Pezizomycotina</taxon>
        <taxon>Dothideomycetes</taxon>
        <taxon>Dothideomycetidae</taxon>
        <taxon>Mycosphaerellales</taxon>
        <taxon>Extremaceae</taxon>
        <taxon>Vermiconidia</taxon>
    </lineage>
</organism>
<dbReference type="EMBL" id="JAUTXU010000083">
    <property type="protein sequence ID" value="KAK3710624.1"/>
    <property type="molecule type" value="Genomic_DNA"/>
</dbReference>
<dbReference type="Proteomes" id="UP001281147">
    <property type="component" value="Unassembled WGS sequence"/>
</dbReference>
<evidence type="ECO:0000313" key="1">
    <source>
        <dbReference type="EMBL" id="KAK3710624.1"/>
    </source>
</evidence>
<proteinExistence type="predicted"/>
<name>A0ACC3N5W9_9PEZI</name>
<accession>A0ACC3N5W9</accession>
<comment type="caution">
    <text evidence="1">The sequence shown here is derived from an EMBL/GenBank/DDBJ whole genome shotgun (WGS) entry which is preliminary data.</text>
</comment>
<reference evidence="1" key="1">
    <citation type="submission" date="2023-07" db="EMBL/GenBank/DDBJ databases">
        <title>Black Yeasts Isolated from many extreme environments.</title>
        <authorList>
            <person name="Coleine C."/>
            <person name="Stajich J.E."/>
            <person name="Selbmann L."/>
        </authorList>
    </citation>
    <scope>NUCLEOTIDE SEQUENCE</scope>
    <source>
        <strain evidence="1">CCFEE 5714</strain>
    </source>
</reference>
<keyword evidence="2" id="KW-1185">Reference proteome</keyword>
<sequence length="251" mass="28261">MKILLVGATGYIGTEILDQCIKHNYIEQIYCLTRRTLEPKYATNRKVTQVIHEDFSQFPDYLLDKLANYRVEGCIWCVGPANMKQYKNKEEAEKVQIHYPIQAANAFAAALATRLDPRAPPRSQKFPFRFIFMSAWGAEQNQFRSLWMWADSRKIKGAAEKGIFDIADNSEVMDGKRCFEAIALRPGSVLAGGDAISTIVSEAVVPVIAVDRLAKCAIKMVLEGTGHPDKRILENRECLGDDWAMINTLTL</sequence>
<gene>
    <name evidence="1" type="ORF">LTR37_010252</name>
</gene>
<evidence type="ECO:0000313" key="2">
    <source>
        <dbReference type="Proteomes" id="UP001281147"/>
    </source>
</evidence>